<dbReference type="RefSeq" id="XP_025367373.1">
    <property type="nucleotide sequence ID" value="XM_025511168.1"/>
</dbReference>
<proteinExistence type="predicted"/>
<feature type="compositionally biased region" description="Acidic residues" evidence="1">
    <location>
        <begin position="1"/>
        <end position="10"/>
    </location>
</feature>
<keyword evidence="3" id="KW-1185">Reference proteome</keyword>
<reference evidence="2 3" key="1">
    <citation type="journal article" date="2018" name="Mol. Biol. Evol.">
        <title>Broad Genomic Sampling Reveals a Smut Pathogenic Ancestry of the Fungal Clade Ustilaginomycotina.</title>
        <authorList>
            <person name="Kijpornyongpan T."/>
            <person name="Mondo S.J."/>
            <person name="Barry K."/>
            <person name="Sandor L."/>
            <person name="Lee J."/>
            <person name="Lipzen A."/>
            <person name="Pangilinan J."/>
            <person name="LaButti K."/>
            <person name="Hainaut M."/>
            <person name="Henrissat B."/>
            <person name="Grigoriev I.V."/>
            <person name="Spatafora J.W."/>
            <person name="Aime M.C."/>
        </authorList>
    </citation>
    <scope>NUCLEOTIDE SEQUENCE [LARGE SCALE GENOMIC DNA]</scope>
    <source>
        <strain evidence="2 3">MCA 4658</strain>
    </source>
</reference>
<protein>
    <submittedName>
        <fullName evidence="2">Uncharacterized protein</fullName>
    </submittedName>
</protein>
<dbReference type="Proteomes" id="UP000245783">
    <property type="component" value="Unassembled WGS sequence"/>
</dbReference>
<accession>A0A316VUW5</accession>
<dbReference type="GeneID" id="37033038"/>
<organism evidence="2 3">
    <name type="scientific">Ceraceosorus guamensis</name>
    <dbReference type="NCBI Taxonomy" id="1522189"/>
    <lineage>
        <taxon>Eukaryota</taxon>
        <taxon>Fungi</taxon>
        <taxon>Dikarya</taxon>
        <taxon>Basidiomycota</taxon>
        <taxon>Ustilaginomycotina</taxon>
        <taxon>Exobasidiomycetes</taxon>
        <taxon>Ceraceosorales</taxon>
        <taxon>Ceraceosoraceae</taxon>
        <taxon>Ceraceosorus</taxon>
    </lineage>
</organism>
<evidence type="ECO:0000313" key="3">
    <source>
        <dbReference type="Proteomes" id="UP000245783"/>
    </source>
</evidence>
<feature type="region of interest" description="Disordered" evidence="1">
    <location>
        <begin position="1"/>
        <end position="20"/>
    </location>
</feature>
<dbReference type="InParanoid" id="A0A316VUW5"/>
<evidence type="ECO:0000256" key="1">
    <source>
        <dbReference type="SAM" id="MobiDB-lite"/>
    </source>
</evidence>
<dbReference type="EMBL" id="KZ819425">
    <property type="protein sequence ID" value="PWN40213.1"/>
    <property type="molecule type" value="Genomic_DNA"/>
</dbReference>
<evidence type="ECO:0000313" key="2">
    <source>
        <dbReference type="EMBL" id="PWN40213.1"/>
    </source>
</evidence>
<name>A0A316VUW5_9BASI</name>
<sequence>MTEALSEPDMEMATGEGMKSKTAQMIARAYQVRTRARRSLQDQMLKTTIWTSETEIGRVIKTRSGRETIRGREQHLEHIRVDLRHTARNRPLRRLPVLEHHTARAALRLLLTDLVRLTRCTLTMVEGLPMLMDMDPGIADMLRTGEGDDLADRAAQDLARFGKKHSCYDSQESCMCFVSMSKSTSRPSSKKLSYWQSKSGVLLAVVLVAFWRDNAYEAGLAVGSYQIRLDPSLGGLSSCVLNVAHTA</sequence>
<gene>
    <name evidence="2" type="ORF">IE81DRAFT_235391</name>
</gene>
<dbReference type="AlphaFoldDB" id="A0A316VUW5"/>